<evidence type="ECO:0000256" key="9">
    <source>
        <dbReference type="SAM" id="Phobius"/>
    </source>
</evidence>
<dbReference type="GO" id="GO:0015743">
    <property type="term" value="P:malate transport"/>
    <property type="evidence" value="ECO:0007669"/>
    <property type="project" value="InterPro"/>
</dbReference>
<reference evidence="10 11" key="1">
    <citation type="submission" date="2020-06" db="EMBL/GenBank/DDBJ databases">
        <title>Transcriptomic and genomic resources for Thalictrum thalictroides and T. hernandezii: Facilitating candidate gene discovery in an emerging model plant lineage.</title>
        <authorList>
            <person name="Arias T."/>
            <person name="Riano-Pachon D.M."/>
            <person name="Di Stilio V.S."/>
        </authorList>
    </citation>
    <scope>NUCLEOTIDE SEQUENCE [LARGE SCALE GENOMIC DNA]</scope>
    <source>
        <strain evidence="11">cv. WT478/WT964</strain>
        <tissue evidence="10">Leaves</tissue>
    </source>
</reference>
<dbReference type="Proteomes" id="UP000554482">
    <property type="component" value="Unassembled WGS sequence"/>
</dbReference>
<evidence type="ECO:0000256" key="5">
    <source>
        <dbReference type="ARBA" id="ARBA00022989"/>
    </source>
</evidence>
<comment type="subcellular location">
    <subcellularLocation>
        <location evidence="1">Membrane</location>
        <topology evidence="1">Multi-pass membrane protein</topology>
    </subcellularLocation>
</comment>
<evidence type="ECO:0000256" key="6">
    <source>
        <dbReference type="ARBA" id="ARBA00023065"/>
    </source>
</evidence>
<dbReference type="Pfam" id="PF11744">
    <property type="entry name" value="ALMT"/>
    <property type="match status" value="1"/>
</dbReference>
<dbReference type="PANTHER" id="PTHR31086">
    <property type="entry name" value="ALUMINUM-ACTIVATED MALATE TRANSPORTER 10"/>
    <property type="match status" value="1"/>
</dbReference>
<evidence type="ECO:0000256" key="2">
    <source>
        <dbReference type="ARBA" id="ARBA00007079"/>
    </source>
</evidence>
<keyword evidence="8" id="KW-0407">Ion channel</keyword>
<dbReference type="GO" id="GO:0016020">
    <property type="term" value="C:membrane"/>
    <property type="evidence" value="ECO:0007669"/>
    <property type="project" value="UniProtKB-SubCell"/>
</dbReference>
<sequence length="487" mass="54146">MEIIGQESHDKVGFLARMWWWIMGLLNKFKGKLIGVTSKTKKLGKDDPRRIIHSVKMGLALSLISLVYYFRPIYDSFGVSTMWAVLTVVVVFEFTVGATLGKGFNRGMATFLAGALGVGAHHLASLAGEQGEPIVIGFFVFLLASAASFSRFYPEIKARYDYGVLIFILTFSLVSVSGYRVEKIVQLAHQRLSTIILGSLTCVFISIFVCPVWAGEELHNQIAVNLEKIADFLEGFGGEYFQTELSNGESALDTKDEKLFLERYKSVLNSKTAEENLANFAQWEPCHGHFRYQHPWKQYLKTGGLIRQCAYRVEALNSYIKSEIQAPPEFKKKIQDACIKMSSESAKALSELASAIRTMTQPCTANVHIANSRIAANSLKTTLKTALPMDTDLLQIISAVTVTALLVEIVSCAENIAESVHELARLAKFKHPKEQIVVIENPRIVHLVTIKPLSDMNCPQVVIKIDESSPTLVENTILSKPLEKSVH</sequence>
<keyword evidence="6" id="KW-0406">Ion transport</keyword>
<dbReference type="InterPro" id="IPR020966">
    <property type="entry name" value="ALMT"/>
</dbReference>
<organism evidence="10 11">
    <name type="scientific">Thalictrum thalictroides</name>
    <name type="common">Rue-anemone</name>
    <name type="synonym">Anemone thalictroides</name>
    <dbReference type="NCBI Taxonomy" id="46969"/>
    <lineage>
        <taxon>Eukaryota</taxon>
        <taxon>Viridiplantae</taxon>
        <taxon>Streptophyta</taxon>
        <taxon>Embryophyta</taxon>
        <taxon>Tracheophyta</taxon>
        <taxon>Spermatophyta</taxon>
        <taxon>Magnoliopsida</taxon>
        <taxon>Ranunculales</taxon>
        <taxon>Ranunculaceae</taxon>
        <taxon>Thalictroideae</taxon>
        <taxon>Thalictrum</taxon>
    </lineage>
</organism>
<dbReference type="AlphaFoldDB" id="A0A7J6VZQ2"/>
<protein>
    <submittedName>
        <fullName evidence="10">Aluminum-activated malate transporter</fullName>
    </submittedName>
</protein>
<keyword evidence="11" id="KW-1185">Reference proteome</keyword>
<evidence type="ECO:0000256" key="8">
    <source>
        <dbReference type="ARBA" id="ARBA00023303"/>
    </source>
</evidence>
<proteinExistence type="inferred from homology"/>
<feature type="transmembrane region" description="Helical" evidence="9">
    <location>
        <begin position="82"/>
        <end position="101"/>
    </location>
</feature>
<feature type="transmembrane region" description="Helical" evidence="9">
    <location>
        <begin position="160"/>
        <end position="180"/>
    </location>
</feature>
<evidence type="ECO:0000256" key="7">
    <source>
        <dbReference type="ARBA" id="ARBA00023136"/>
    </source>
</evidence>
<evidence type="ECO:0000313" key="10">
    <source>
        <dbReference type="EMBL" id="KAF5190333.1"/>
    </source>
</evidence>
<comment type="similarity">
    <text evidence="2">Belongs to the aromatic acid exporter (TC 2.A.85) family.</text>
</comment>
<keyword evidence="5 9" id="KW-1133">Transmembrane helix</keyword>
<gene>
    <name evidence="10" type="ORF">FRX31_020080</name>
</gene>
<evidence type="ECO:0000256" key="1">
    <source>
        <dbReference type="ARBA" id="ARBA00004141"/>
    </source>
</evidence>
<feature type="transmembrane region" description="Helical" evidence="9">
    <location>
        <begin position="192"/>
        <end position="214"/>
    </location>
</feature>
<keyword evidence="4 9" id="KW-0812">Transmembrane</keyword>
<feature type="transmembrane region" description="Helical" evidence="9">
    <location>
        <begin position="50"/>
        <end position="70"/>
    </location>
</feature>
<dbReference type="GO" id="GO:0034220">
    <property type="term" value="P:monoatomic ion transmembrane transport"/>
    <property type="evidence" value="ECO:0007669"/>
    <property type="project" value="UniProtKB-KW"/>
</dbReference>
<feature type="transmembrane region" description="Helical" evidence="9">
    <location>
        <begin position="108"/>
        <end position="128"/>
    </location>
</feature>
<comment type="caution">
    <text evidence="10">The sequence shown here is derived from an EMBL/GenBank/DDBJ whole genome shotgun (WGS) entry which is preliminary data.</text>
</comment>
<evidence type="ECO:0000313" key="11">
    <source>
        <dbReference type="Proteomes" id="UP000554482"/>
    </source>
</evidence>
<dbReference type="EMBL" id="JABWDY010024330">
    <property type="protein sequence ID" value="KAF5190333.1"/>
    <property type="molecule type" value="Genomic_DNA"/>
</dbReference>
<dbReference type="OrthoDB" id="68611at2759"/>
<evidence type="ECO:0000256" key="4">
    <source>
        <dbReference type="ARBA" id="ARBA00022692"/>
    </source>
</evidence>
<feature type="transmembrane region" description="Helical" evidence="9">
    <location>
        <begin position="134"/>
        <end position="153"/>
    </location>
</feature>
<name>A0A7J6VZQ2_THATH</name>
<keyword evidence="7 9" id="KW-0472">Membrane</keyword>
<keyword evidence="3" id="KW-0813">Transport</keyword>
<evidence type="ECO:0000256" key="3">
    <source>
        <dbReference type="ARBA" id="ARBA00022448"/>
    </source>
</evidence>
<accession>A0A7J6VZQ2</accession>